<reference evidence="2 3" key="1">
    <citation type="submission" date="2019-03" db="EMBL/GenBank/DDBJ databases">
        <title>Single cell metagenomics reveals metabolic interactions within the superorganism composed of flagellate Streblomastix strix and complex community of Bacteroidetes bacteria on its surface.</title>
        <authorList>
            <person name="Treitli S.C."/>
            <person name="Kolisko M."/>
            <person name="Husnik F."/>
            <person name="Keeling P."/>
            <person name="Hampl V."/>
        </authorList>
    </citation>
    <scope>NUCLEOTIDE SEQUENCE [LARGE SCALE GENOMIC DNA]</scope>
    <source>
        <strain evidence="2">ST1C</strain>
    </source>
</reference>
<sequence length="110" mass="12567">MAPEVEIGDRIADGKVDVWAAGLILYQLLCHEYPYDFLEAQFLIRPTIIQDDIVWDLISKLLAFDKTQRLTAEQALQHEFFNGEQAINEIPIDAFRLAHKALLAQQNGDQ</sequence>
<dbReference type="Proteomes" id="UP000324800">
    <property type="component" value="Unassembled WGS sequence"/>
</dbReference>
<dbReference type="GO" id="GO:0004674">
    <property type="term" value="F:protein serine/threonine kinase activity"/>
    <property type="evidence" value="ECO:0007669"/>
    <property type="project" value="TreeGrafter"/>
</dbReference>
<dbReference type="PROSITE" id="PS50011">
    <property type="entry name" value="PROTEIN_KINASE_DOM"/>
    <property type="match status" value="1"/>
</dbReference>
<evidence type="ECO:0000313" key="2">
    <source>
        <dbReference type="EMBL" id="KAA6357601.1"/>
    </source>
</evidence>
<dbReference type="InterPro" id="IPR011009">
    <property type="entry name" value="Kinase-like_dom_sf"/>
</dbReference>
<accession>A0A5J4TJ97</accession>
<dbReference type="GO" id="GO:0005634">
    <property type="term" value="C:nucleus"/>
    <property type="evidence" value="ECO:0007669"/>
    <property type="project" value="TreeGrafter"/>
</dbReference>
<gene>
    <name evidence="2" type="ORF">EZS28_046872</name>
</gene>
<dbReference type="Gene3D" id="1.10.510.10">
    <property type="entry name" value="Transferase(Phosphotransferase) domain 1"/>
    <property type="match status" value="1"/>
</dbReference>
<comment type="caution">
    <text evidence="2">The sequence shown here is derived from an EMBL/GenBank/DDBJ whole genome shotgun (WGS) entry which is preliminary data.</text>
</comment>
<feature type="domain" description="Protein kinase" evidence="1">
    <location>
        <begin position="1"/>
        <end position="81"/>
    </location>
</feature>
<feature type="non-terminal residue" evidence="2">
    <location>
        <position position="110"/>
    </location>
</feature>
<dbReference type="AlphaFoldDB" id="A0A5J4TJ97"/>
<dbReference type="InterPro" id="IPR000719">
    <property type="entry name" value="Prot_kinase_dom"/>
</dbReference>
<evidence type="ECO:0000313" key="3">
    <source>
        <dbReference type="Proteomes" id="UP000324800"/>
    </source>
</evidence>
<proteinExistence type="predicted"/>
<dbReference type="SUPFAM" id="SSF56112">
    <property type="entry name" value="Protein kinase-like (PK-like)"/>
    <property type="match status" value="1"/>
</dbReference>
<organism evidence="2 3">
    <name type="scientific">Streblomastix strix</name>
    <dbReference type="NCBI Taxonomy" id="222440"/>
    <lineage>
        <taxon>Eukaryota</taxon>
        <taxon>Metamonada</taxon>
        <taxon>Preaxostyla</taxon>
        <taxon>Oxymonadida</taxon>
        <taxon>Streblomastigidae</taxon>
        <taxon>Streblomastix</taxon>
    </lineage>
</organism>
<dbReference type="Pfam" id="PF00069">
    <property type="entry name" value="Pkinase"/>
    <property type="match status" value="1"/>
</dbReference>
<dbReference type="GO" id="GO:0005524">
    <property type="term" value="F:ATP binding"/>
    <property type="evidence" value="ECO:0007669"/>
    <property type="project" value="InterPro"/>
</dbReference>
<dbReference type="EMBL" id="SNRW01031154">
    <property type="protein sequence ID" value="KAA6357601.1"/>
    <property type="molecule type" value="Genomic_DNA"/>
</dbReference>
<dbReference type="PANTHER" id="PTHR44167">
    <property type="entry name" value="OVARIAN-SPECIFIC SERINE/THREONINE-PROTEIN KINASE LOK-RELATED"/>
    <property type="match status" value="1"/>
</dbReference>
<evidence type="ECO:0000259" key="1">
    <source>
        <dbReference type="PROSITE" id="PS50011"/>
    </source>
</evidence>
<protein>
    <recommendedName>
        <fullName evidence="1">Protein kinase domain-containing protein</fullName>
    </recommendedName>
</protein>
<dbReference type="GO" id="GO:0044773">
    <property type="term" value="P:mitotic DNA damage checkpoint signaling"/>
    <property type="evidence" value="ECO:0007669"/>
    <property type="project" value="TreeGrafter"/>
</dbReference>
<name>A0A5J4TJ97_9EUKA</name>
<dbReference type="PANTHER" id="PTHR44167:SF24">
    <property type="entry name" value="SERINE_THREONINE-PROTEIN KINASE CHK2"/>
    <property type="match status" value="1"/>
</dbReference>